<keyword evidence="2" id="KW-1185">Reference proteome</keyword>
<gene>
    <name evidence="1" type="ORF">RRG08_025950</name>
</gene>
<dbReference type="AlphaFoldDB" id="A0AAE1DFI8"/>
<protein>
    <submittedName>
        <fullName evidence="1">Uncharacterized protein</fullName>
    </submittedName>
</protein>
<evidence type="ECO:0000313" key="1">
    <source>
        <dbReference type="EMBL" id="KAK3768706.1"/>
    </source>
</evidence>
<organism evidence="1 2">
    <name type="scientific">Elysia crispata</name>
    <name type="common">lettuce slug</name>
    <dbReference type="NCBI Taxonomy" id="231223"/>
    <lineage>
        <taxon>Eukaryota</taxon>
        <taxon>Metazoa</taxon>
        <taxon>Spiralia</taxon>
        <taxon>Lophotrochozoa</taxon>
        <taxon>Mollusca</taxon>
        <taxon>Gastropoda</taxon>
        <taxon>Heterobranchia</taxon>
        <taxon>Euthyneura</taxon>
        <taxon>Panpulmonata</taxon>
        <taxon>Sacoglossa</taxon>
        <taxon>Placobranchoidea</taxon>
        <taxon>Plakobranchidae</taxon>
        <taxon>Elysia</taxon>
    </lineage>
</organism>
<dbReference type="EMBL" id="JAWDGP010004021">
    <property type="protein sequence ID" value="KAK3768706.1"/>
    <property type="molecule type" value="Genomic_DNA"/>
</dbReference>
<sequence length="106" mass="11946">MIWLLKACEFLDVSLLLSLVKYCLLLSSSAHVQTFTVTYVMVSGGSFSVHQSSEDLNRPLDRIRHVHSQGSNYRGSPGVLTRGGHTRTRMSRGQFHFRFVLDSGME</sequence>
<name>A0AAE1DFI8_9GAST</name>
<dbReference type="Proteomes" id="UP001283361">
    <property type="component" value="Unassembled WGS sequence"/>
</dbReference>
<comment type="caution">
    <text evidence="1">The sequence shown here is derived from an EMBL/GenBank/DDBJ whole genome shotgun (WGS) entry which is preliminary data.</text>
</comment>
<reference evidence="1" key="1">
    <citation type="journal article" date="2023" name="G3 (Bethesda)">
        <title>A reference genome for the long-term kleptoplast-retaining sea slug Elysia crispata morphotype clarki.</title>
        <authorList>
            <person name="Eastman K.E."/>
            <person name="Pendleton A.L."/>
            <person name="Shaikh M.A."/>
            <person name="Suttiyut T."/>
            <person name="Ogas R."/>
            <person name="Tomko P."/>
            <person name="Gavelis G."/>
            <person name="Widhalm J.R."/>
            <person name="Wisecaver J.H."/>
        </authorList>
    </citation>
    <scope>NUCLEOTIDE SEQUENCE</scope>
    <source>
        <strain evidence="1">ECLA1</strain>
    </source>
</reference>
<evidence type="ECO:0000313" key="2">
    <source>
        <dbReference type="Proteomes" id="UP001283361"/>
    </source>
</evidence>
<proteinExistence type="predicted"/>
<accession>A0AAE1DFI8</accession>